<evidence type="ECO:0000313" key="2">
    <source>
        <dbReference type="Proteomes" id="UP000821845"/>
    </source>
</evidence>
<keyword evidence="2" id="KW-1185">Reference proteome</keyword>
<dbReference type="Proteomes" id="UP000821845">
    <property type="component" value="Chromosome 3"/>
</dbReference>
<accession>A0ACB7SLJ5</accession>
<dbReference type="EMBL" id="CM023483">
    <property type="protein sequence ID" value="KAH6934932.1"/>
    <property type="molecule type" value="Genomic_DNA"/>
</dbReference>
<comment type="caution">
    <text evidence="1">The sequence shown here is derived from an EMBL/GenBank/DDBJ whole genome shotgun (WGS) entry which is preliminary data.</text>
</comment>
<organism evidence="1 2">
    <name type="scientific">Hyalomma asiaticum</name>
    <name type="common">Tick</name>
    <dbReference type="NCBI Taxonomy" id="266040"/>
    <lineage>
        <taxon>Eukaryota</taxon>
        <taxon>Metazoa</taxon>
        <taxon>Ecdysozoa</taxon>
        <taxon>Arthropoda</taxon>
        <taxon>Chelicerata</taxon>
        <taxon>Arachnida</taxon>
        <taxon>Acari</taxon>
        <taxon>Parasitiformes</taxon>
        <taxon>Ixodida</taxon>
        <taxon>Ixodoidea</taxon>
        <taxon>Ixodidae</taxon>
        <taxon>Hyalomminae</taxon>
        <taxon>Hyalomma</taxon>
    </lineage>
</organism>
<protein>
    <submittedName>
        <fullName evidence="1">Uncharacterized protein</fullName>
    </submittedName>
</protein>
<sequence>MRLHKLDAKGPALIVRDFNVPCVFWGYSHDSLKGQQFKSALEDADFTVLNTPDQYTRIDCAKQKNTLLDLTWNKNLPKGTHWHTWPDNIGSDPSPVVISWGGILSQAQKG</sequence>
<gene>
    <name evidence="1" type="ORF">HPB50_002292</name>
</gene>
<proteinExistence type="predicted"/>
<reference evidence="1" key="1">
    <citation type="submission" date="2020-05" db="EMBL/GenBank/DDBJ databases">
        <title>Large-scale comparative analyses of tick genomes elucidate their genetic diversity and vector capacities.</title>
        <authorList>
            <person name="Jia N."/>
            <person name="Wang J."/>
            <person name="Shi W."/>
            <person name="Du L."/>
            <person name="Sun Y."/>
            <person name="Zhan W."/>
            <person name="Jiang J."/>
            <person name="Wang Q."/>
            <person name="Zhang B."/>
            <person name="Ji P."/>
            <person name="Sakyi L.B."/>
            <person name="Cui X."/>
            <person name="Yuan T."/>
            <person name="Jiang B."/>
            <person name="Yang W."/>
            <person name="Lam T.T.-Y."/>
            <person name="Chang Q."/>
            <person name="Ding S."/>
            <person name="Wang X."/>
            <person name="Zhu J."/>
            <person name="Ruan X."/>
            <person name="Zhao L."/>
            <person name="Wei J."/>
            <person name="Que T."/>
            <person name="Du C."/>
            <person name="Cheng J."/>
            <person name="Dai P."/>
            <person name="Han X."/>
            <person name="Huang E."/>
            <person name="Gao Y."/>
            <person name="Liu J."/>
            <person name="Shao H."/>
            <person name="Ye R."/>
            <person name="Li L."/>
            <person name="Wei W."/>
            <person name="Wang X."/>
            <person name="Wang C."/>
            <person name="Yang T."/>
            <person name="Huo Q."/>
            <person name="Li W."/>
            <person name="Guo W."/>
            <person name="Chen H."/>
            <person name="Zhou L."/>
            <person name="Ni X."/>
            <person name="Tian J."/>
            <person name="Zhou Y."/>
            <person name="Sheng Y."/>
            <person name="Liu T."/>
            <person name="Pan Y."/>
            <person name="Xia L."/>
            <person name="Li J."/>
            <person name="Zhao F."/>
            <person name="Cao W."/>
        </authorList>
    </citation>
    <scope>NUCLEOTIDE SEQUENCE</scope>
    <source>
        <strain evidence="1">Hyas-2018</strain>
    </source>
</reference>
<name>A0ACB7SLJ5_HYAAI</name>
<evidence type="ECO:0000313" key="1">
    <source>
        <dbReference type="EMBL" id="KAH6934932.1"/>
    </source>
</evidence>